<dbReference type="PATRIC" id="fig|1036673.3.peg.3321"/>
<dbReference type="Pfam" id="PF00731">
    <property type="entry name" value="AIRC"/>
    <property type="match status" value="1"/>
</dbReference>
<evidence type="ECO:0000259" key="1">
    <source>
        <dbReference type="SMART" id="SM01001"/>
    </source>
</evidence>
<dbReference type="GO" id="GO:0016787">
    <property type="term" value="F:hydrolase activity"/>
    <property type="evidence" value="ECO:0007669"/>
    <property type="project" value="InterPro"/>
</dbReference>
<evidence type="ECO:0000313" key="2">
    <source>
        <dbReference type="EMBL" id="AEI42164.1"/>
    </source>
</evidence>
<evidence type="ECO:0000313" key="3">
    <source>
        <dbReference type="Proteomes" id="UP000006620"/>
    </source>
</evidence>
<organism evidence="2 3">
    <name type="scientific">Paenibacillus mucilaginosus (strain KNP414)</name>
    <dbReference type="NCBI Taxonomy" id="1036673"/>
    <lineage>
        <taxon>Bacteria</taxon>
        <taxon>Bacillati</taxon>
        <taxon>Bacillota</taxon>
        <taxon>Bacilli</taxon>
        <taxon>Bacillales</taxon>
        <taxon>Paenibacillaceae</taxon>
        <taxon>Paenibacillus</taxon>
    </lineage>
</organism>
<dbReference type="InterPro" id="IPR000031">
    <property type="entry name" value="PurE_dom"/>
</dbReference>
<dbReference type="GO" id="GO:0006189">
    <property type="term" value="P:'de novo' IMP biosynthetic process"/>
    <property type="evidence" value="ECO:0007669"/>
    <property type="project" value="InterPro"/>
</dbReference>
<dbReference type="NCBIfam" id="NF033503">
    <property type="entry name" value="LarB"/>
    <property type="match status" value="1"/>
</dbReference>
<reference evidence="2 3" key="2">
    <citation type="journal article" date="2013" name="Genome Announc.">
        <title>Genome Sequence of Growth-Improving Paenibacillus mucilaginosus Strain KNP414.</title>
        <authorList>
            <person name="Lu J.J."/>
            <person name="Wang J.F."/>
            <person name="Hu X.F."/>
        </authorList>
    </citation>
    <scope>NUCLEOTIDE SEQUENCE [LARGE SCALE GENOMIC DNA]</scope>
    <source>
        <strain evidence="2 3">KNP414</strain>
    </source>
</reference>
<name>F8FDJ4_PAEMK</name>
<dbReference type="RefSeq" id="WP_013917321.1">
    <property type="nucleotide sequence ID" value="NC_015690.1"/>
</dbReference>
<dbReference type="SMART" id="SM01001">
    <property type="entry name" value="AIRC"/>
    <property type="match status" value="1"/>
</dbReference>
<gene>
    <name evidence="2" type="ordered locus">KNP414_03620</name>
</gene>
<dbReference type="SUPFAM" id="SSF52255">
    <property type="entry name" value="N5-CAIR mutase (phosphoribosylaminoimidazole carboxylase, PurE)"/>
    <property type="match status" value="1"/>
</dbReference>
<reference evidence="3" key="1">
    <citation type="submission" date="2011-06" db="EMBL/GenBank/DDBJ databases">
        <title>Complete genome sequence of Paenibacillus mucilaginosus KNP414.</title>
        <authorList>
            <person name="Wang J."/>
            <person name="Hu S."/>
            <person name="Hu X."/>
            <person name="Zhang B."/>
            <person name="Dong D."/>
            <person name="Zhang S."/>
            <person name="Zhao K."/>
            <person name="Wu D."/>
        </authorList>
    </citation>
    <scope>NUCLEOTIDE SEQUENCE [LARGE SCALE GENOMIC DNA]</scope>
    <source>
        <strain evidence="3">KNP414</strain>
    </source>
</reference>
<proteinExistence type="predicted"/>
<dbReference type="PANTHER" id="PTHR43064">
    <property type="entry name" value="PHOSPHORIBOSYLAMINOIMIDAZOLE CARBOXYLASE-RELATED"/>
    <property type="match status" value="1"/>
</dbReference>
<accession>F8FDJ4</accession>
<feature type="domain" description="PurE" evidence="1">
    <location>
        <begin position="159"/>
        <end position="291"/>
    </location>
</feature>
<dbReference type="InterPro" id="IPR039476">
    <property type="entry name" value="P2CMN_synthase_LarB"/>
</dbReference>
<dbReference type="KEGG" id="pms:KNP414_03620"/>
<sequence length="295" mass="30765">MMNSLHILKLVRSGDLDIDEAQRLLEEGFSGSAVYNAAEMDKACAETAPGKQAPAAKPPVQAASLEAQEVDDSLGYAAIDLSRPSRTGFPEVIYGEGKTAVQIAEIFARMTPHTARVLATRVDADKAAYVLEQVSGAEYHPEARAVTWTRPGTQPEGGGYIAVLAAGTSDLPVAEEAAITAESMGCRVERIYDVGVAGIHRLFRRLPEIRGASAIVVAAGMEGALASVVGGLVSVPVIAVPTSIGYGASFHGMAALLSMLNACAPGISVVNIDNGFGAGYNAALIHHNQLKRDEP</sequence>
<dbReference type="PANTHER" id="PTHR43064:SF1">
    <property type="entry name" value="SLL1489 PROTEIN"/>
    <property type="match status" value="1"/>
</dbReference>
<protein>
    <submittedName>
        <fullName evidence="2">Ncair mutase</fullName>
    </submittedName>
</protein>
<dbReference type="HOGENOM" id="CLU_065705_1_0_9"/>
<dbReference type="EMBL" id="CP002869">
    <property type="protein sequence ID" value="AEI42164.1"/>
    <property type="molecule type" value="Genomic_DNA"/>
</dbReference>
<dbReference type="AlphaFoldDB" id="F8FDJ4"/>
<dbReference type="Proteomes" id="UP000006620">
    <property type="component" value="Chromosome"/>
</dbReference>
<dbReference type="Gene3D" id="3.40.50.1970">
    <property type="match status" value="1"/>
</dbReference>